<dbReference type="Pfam" id="PF12770">
    <property type="entry name" value="CHAT"/>
    <property type="match status" value="1"/>
</dbReference>
<sequence>MRPSEQMIEHRLRSGADNSHILAEVAEHRDRESHDTPAQVQEPYEKIQGKPRKLVGFENYETQTKAARLDELAKSHHAQFRLHEEMNEIENAIEYGTRALDLTPDGHQNLPARLSRLGSFYYDRFQRLGELEDIEKSIEYETRALDLTPQDHPDLPDRLGKLTRALDLTPQGHPNLCDTRALDLTPKDHPDLPDRLDTLGSSYYDRFQHVGELEDIQRSIKFKTRAVDLTPQDHPKLPDRLASLDLGSGAPSFAPIHSLSDGTLDLASINRRSFKNKGLAFLSACQTATGDEQLPDEAIHLASGMLMAGYSSVIATMWSVRDEDAPFVADKVYAKLMKDGKLGNGEAGKALHHAVAELRNKIGEQKFECWVPYIHIGS</sequence>
<proteinExistence type="predicted"/>
<accession>A0A0A1ULE4</accession>
<dbReference type="InterPro" id="IPR024983">
    <property type="entry name" value="CHAT_dom"/>
</dbReference>
<dbReference type="Proteomes" id="UP000030108">
    <property type="component" value="Unassembled WGS sequence"/>
</dbReference>
<name>A0A0A1ULE4_9AGAM</name>
<dbReference type="Gene3D" id="1.25.40.10">
    <property type="entry name" value="Tetratricopeptide repeat domain"/>
    <property type="match status" value="1"/>
</dbReference>
<comment type="caution">
    <text evidence="2">The sequence shown here is derived from an EMBL/GenBank/DDBJ whole genome shotgun (WGS) entry which is preliminary data.</text>
</comment>
<evidence type="ECO:0000313" key="3">
    <source>
        <dbReference type="Proteomes" id="UP000030108"/>
    </source>
</evidence>
<protein>
    <submittedName>
        <fullName evidence="2">CHAT domain protein</fullName>
    </submittedName>
</protein>
<reference evidence="3" key="1">
    <citation type="journal article" date="2014" name="Genome Announc.">
        <title>Draft genome sequence of the plant-pathogenic soil fungus Rhizoctonia solani anastomosis group 3 strain Rhs1AP.</title>
        <authorList>
            <person name="Cubeta M.A."/>
            <person name="Thomas E."/>
            <person name="Dean R.A."/>
            <person name="Jabaji S."/>
            <person name="Neate S.M."/>
            <person name="Tavantzis S."/>
            <person name="Toda T."/>
            <person name="Vilgalys R."/>
            <person name="Bharathan N."/>
            <person name="Fedorova-Abrams N."/>
            <person name="Pakala S.B."/>
            <person name="Pakala S.M."/>
            <person name="Zafar N."/>
            <person name="Joardar V."/>
            <person name="Losada L."/>
            <person name="Nierman W.C."/>
        </authorList>
    </citation>
    <scope>NUCLEOTIDE SEQUENCE [LARGE SCALE GENOMIC DNA]</scope>
    <source>
        <strain evidence="3">AG-3</strain>
    </source>
</reference>
<evidence type="ECO:0000313" key="2">
    <source>
        <dbReference type="EMBL" id="EUC59236.1"/>
    </source>
</evidence>
<evidence type="ECO:0000259" key="1">
    <source>
        <dbReference type="Pfam" id="PF12770"/>
    </source>
</evidence>
<feature type="non-terminal residue" evidence="2">
    <location>
        <position position="378"/>
    </location>
</feature>
<organism evidence="2 3">
    <name type="scientific">Rhizoctonia solani AG-3 Rhs1AP</name>
    <dbReference type="NCBI Taxonomy" id="1086054"/>
    <lineage>
        <taxon>Eukaryota</taxon>
        <taxon>Fungi</taxon>
        <taxon>Dikarya</taxon>
        <taxon>Basidiomycota</taxon>
        <taxon>Agaricomycotina</taxon>
        <taxon>Agaricomycetes</taxon>
        <taxon>Cantharellales</taxon>
        <taxon>Ceratobasidiaceae</taxon>
        <taxon>Rhizoctonia</taxon>
    </lineage>
</organism>
<dbReference type="EMBL" id="JATN01000321">
    <property type="protein sequence ID" value="EUC59236.1"/>
    <property type="molecule type" value="Genomic_DNA"/>
</dbReference>
<gene>
    <name evidence="2" type="ORF">RSOL_304910</name>
</gene>
<dbReference type="AlphaFoldDB" id="A0A0A1ULE4"/>
<feature type="domain" description="CHAT" evidence="1">
    <location>
        <begin position="260"/>
        <end position="378"/>
    </location>
</feature>
<dbReference type="InterPro" id="IPR011990">
    <property type="entry name" value="TPR-like_helical_dom_sf"/>
</dbReference>